<keyword evidence="4" id="KW-1133">Transmembrane helix</keyword>
<protein>
    <submittedName>
        <fullName evidence="6">Lysophospholipid acyltransferase family protein</fullName>
    </submittedName>
</protein>
<feature type="domain" description="Phospholipid/glycerol acyltransferase" evidence="5">
    <location>
        <begin position="85"/>
        <end position="200"/>
    </location>
</feature>
<dbReference type="Proteomes" id="UP001557465">
    <property type="component" value="Unassembled WGS sequence"/>
</dbReference>
<feature type="transmembrane region" description="Helical" evidence="4">
    <location>
        <begin position="22"/>
        <end position="42"/>
    </location>
</feature>
<gene>
    <name evidence="6" type="ORF">AB4874_00750</name>
</gene>
<evidence type="ECO:0000256" key="1">
    <source>
        <dbReference type="ARBA" id="ARBA00005189"/>
    </source>
</evidence>
<dbReference type="RefSeq" id="WP_368390571.1">
    <property type="nucleotide sequence ID" value="NZ_JBFRYC010000001.1"/>
</dbReference>
<evidence type="ECO:0000256" key="3">
    <source>
        <dbReference type="ARBA" id="ARBA00023315"/>
    </source>
</evidence>
<evidence type="ECO:0000313" key="7">
    <source>
        <dbReference type="Proteomes" id="UP001557465"/>
    </source>
</evidence>
<evidence type="ECO:0000259" key="5">
    <source>
        <dbReference type="SMART" id="SM00563"/>
    </source>
</evidence>
<dbReference type="GO" id="GO:0016746">
    <property type="term" value="F:acyltransferase activity"/>
    <property type="evidence" value="ECO:0007669"/>
    <property type="project" value="UniProtKB-KW"/>
</dbReference>
<dbReference type="CDD" id="cd07989">
    <property type="entry name" value="LPLAT_AGPAT-like"/>
    <property type="match status" value="1"/>
</dbReference>
<proteinExistence type="predicted"/>
<keyword evidence="4" id="KW-0472">Membrane</keyword>
<organism evidence="6 7">
    <name type="scientific">Thioclava arctica</name>
    <dbReference type="NCBI Taxonomy" id="3238301"/>
    <lineage>
        <taxon>Bacteria</taxon>
        <taxon>Pseudomonadati</taxon>
        <taxon>Pseudomonadota</taxon>
        <taxon>Alphaproteobacteria</taxon>
        <taxon>Rhodobacterales</taxon>
        <taxon>Paracoccaceae</taxon>
        <taxon>Thioclava</taxon>
    </lineage>
</organism>
<keyword evidence="4" id="KW-0812">Transmembrane</keyword>
<sequence>MTEPTTPYHPGKITWFSYVRAAVFYVHISLATLFFGIWGLIFQLPRGRIGAHRVASVWSGHLLAAARFYLGLRYELRGEMPTGDCLVGAKHQSFFDILILAHHMPQRSFIMKKQIMNVPIMGWFALQAGCIPIDRSRGSEAMKVMLEGVKEAQKNGLGQLIIYPEGTRTYPGEKRRYKQGIGVISNATGLPVYPIATNVGVFWSKRGWPIHSGVGVVEFMPPIAPGLPAAELLAELQRRVEAESDKLMAEAGFIAPKG</sequence>
<accession>A0ABV3TGR9</accession>
<evidence type="ECO:0000256" key="2">
    <source>
        <dbReference type="ARBA" id="ARBA00022679"/>
    </source>
</evidence>
<comment type="caution">
    <text evidence="6">The sequence shown here is derived from an EMBL/GenBank/DDBJ whole genome shotgun (WGS) entry which is preliminary data.</text>
</comment>
<dbReference type="InterPro" id="IPR002123">
    <property type="entry name" value="Plipid/glycerol_acylTrfase"/>
</dbReference>
<dbReference type="SMART" id="SM00563">
    <property type="entry name" value="PlsC"/>
    <property type="match status" value="1"/>
</dbReference>
<dbReference type="PANTHER" id="PTHR10434">
    <property type="entry name" value="1-ACYL-SN-GLYCEROL-3-PHOSPHATE ACYLTRANSFERASE"/>
    <property type="match status" value="1"/>
</dbReference>
<comment type="pathway">
    <text evidence="1">Lipid metabolism.</text>
</comment>
<keyword evidence="3 6" id="KW-0012">Acyltransferase</keyword>
<evidence type="ECO:0000313" key="6">
    <source>
        <dbReference type="EMBL" id="MEX1660178.1"/>
    </source>
</evidence>
<keyword evidence="2" id="KW-0808">Transferase</keyword>
<reference evidence="6 7" key="1">
    <citation type="journal article" date="2011" name="Int. J. Syst. Evol. Microbiol.">
        <title>Zhongshania antarctica gen. nov., sp. nov. and Zhongshania guokunii sp. nov., gammaproteobacteria respectively isolated from coastal attached (fast) ice and surface seawater of the Antarctic.</title>
        <authorList>
            <person name="Li H.J."/>
            <person name="Zhang X.Y."/>
            <person name="Chen C.X."/>
            <person name="Zhang Y.J."/>
            <person name="Gao Z.M."/>
            <person name="Yu Y."/>
            <person name="Chen X.L."/>
            <person name="Chen B."/>
            <person name="Zhang Y.Z."/>
        </authorList>
    </citation>
    <scope>NUCLEOTIDE SEQUENCE [LARGE SCALE GENOMIC DNA]</scope>
    <source>
        <strain evidence="6 7">15-R06ZXC-3</strain>
    </source>
</reference>
<dbReference type="Pfam" id="PF01553">
    <property type="entry name" value="Acyltransferase"/>
    <property type="match status" value="1"/>
</dbReference>
<evidence type="ECO:0000256" key="4">
    <source>
        <dbReference type="SAM" id="Phobius"/>
    </source>
</evidence>
<dbReference type="PANTHER" id="PTHR10434:SF40">
    <property type="entry name" value="1-ACYL-SN-GLYCEROL-3-PHOSPHATE ACYLTRANSFERASE"/>
    <property type="match status" value="1"/>
</dbReference>
<dbReference type="EMBL" id="JBFRYC010000001">
    <property type="protein sequence ID" value="MEX1660178.1"/>
    <property type="molecule type" value="Genomic_DNA"/>
</dbReference>
<dbReference type="SUPFAM" id="SSF69593">
    <property type="entry name" value="Glycerol-3-phosphate (1)-acyltransferase"/>
    <property type="match status" value="1"/>
</dbReference>
<keyword evidence="7" id="KW-1185">Reference proteome</keyword>
<feature type="transmembrane region" description="Helical" evidence="4">
    <location>
        <begin position="54"/>
        <end position="72"/>
    </location>
</feature>
<name>A0ABV3TGR9_9RHOB</name>